<comment type="caution">
    <text evidence="2">The sequence shown here is derived from an EMBL/GenBank/DDBJ whole genome shotgun (WGS) entry which is preliminary data.</text>
</comment>
<evidence type="ECO:0000256" key="1">
    <source>
        <dbReference type="SAM" id="Phobius"/>
    </source>
</evidence>
<organism evidence="2 3">
    <name type="scientific">Olea europaea subsp. europaea</name>
    <dbReference type="NCBI Taxonomy" id="158383"/>
    <lineage>
        <taxon>Eukaryota</taxon>
        <taxon>Viridiplantae</taxon>
        <taxon>Streptophyta</taxon>
        <taxon>Embryophyta</taxon>
        <taxon>Tracheophyta</taxon>
        <taxon>Spermatophyta</taxon>
        <taxon>Magnoliopsida</taxon>
        <taxon>eudicotyledons</taxon>
        <taxon>Gunneridae</taxon>
        <taxon>Pentapetalae</taxon>
        <taxon>asterids</taxon>
        <taxon>lamiids</taxon>
        <taxon>Lamiales</taxon>
        <taxon>Oleaceae</taxon>
        <taxon>Oleeae</taxon>
        <taxon>Olea</taxon>
    </lineage>
</organism>
<dbReference type="EMBL" id="CACTIH010009822">
    <property type="protein sequence ID" value="CAA3033080.1"/>
    <property type="molecule type" value="Genomic_DNA"/>
</dbReference>
<dbReference type="PANTHER" id="PTHR33709">
    <property type="entry name" value="OSJNBA0035M09.9 PROTEIN"/>
    <property type="match status" value="1"/>
</dbReference>
<sequence length="302" mass="33454">MNNLSNAAAISKTQNHHHFLDCCRPIPPVVLYILALLFLAGLGVSIFILVVVHNALFFIIILFLSVFVAGFLLWNSLNFTRNAAVLFLLRSFPDSDLSLASHGQLVKITGLVSCGSVSLESSYERVAQCVYTSTLLYEFGEPGLKPSDVKNSCFNWRLTYAERFSTDFYITDSKSGIRALVKAGPDCKVNALIIERKLVKTTQNGRVLSSHLRKWLRDRNLPTEARVLRLEEGYIKEGSSVSVLGLLHRNNDVVMIVQPQDVISTGCLWQKLLLPVDVDGLVIGFPEGADPLTLTNSTPCQE</sequence>
<proteinExistence type="predicted"/>
<dbReference type="Proteomes" id="UP000594638">
    <property type="component" value="Unassembled WGS sequence"/>
</dbReference>
<dbReference type="PANTHER" id="PTHR33709:SF20">
    <property type="entry name" value="OS04G0541900 PROTEIN"/>
    <property type="match status" value="1"/>
</dbReference>
<dbReference type="InterPro" id="IPR040339">
    <property type="entry name" value="At1g16860-like"/>
</dbReference>
<name>A0A8S0VMV0_OLEEU</name>
<accession>A0A8S0VMV0</accession>
<keyword evidence="1" id="KW-0812">Transmembrane</keyword>
<feature type="transmembrane region" description="Helical" evidence="1">
    <location>
        <begin position="29"/>
        <end position="49"/>
    </location>
</feature>
<keyword evidence="1" id="KW-0472">Membrane</keyword>
<feature type="transmembrane region" description="Helical" evidence="1">
    <location>
        <begin position="55"/>
        <end position="74"/>
    </location>
</feature>
<dbReference type="AlphaFoldDB" id="A0A8S0VMV0"/>
<evidence type="ECO:0000313" key="3">
    <source>
        <dbReference type="Proteomes" id="UP000594638"/>
    </source>
</evidence>
<evidence type="ECO:0000313" key="2">
    <source>
        <dbReference type="EMBL" id="CAA3033080.1"/>
    </source>
</evidence>
<reference evidence="2 3" key="1">
    <citation type="submission" date="2019-12" db="EMBL/GenBank/DDBJ databases">
        <authorList>
            <person name="Alioto T."/>
            <person name="Alioto T."/>
            <person name="Gomez Garrido J."/>
        </authorList>
    </citation>
    <scope>NUCLEOTIDE SEQUENCE [LARGE SCALE GENOMIC DNA]</scope>
</reference>
<dbReference type="OrthoDB" id="1875545at2759"/>
<protein>
    <submittedName>
        <fullName evidence="2">Uncharacterized membrane At1g16860-like</fullName>
    </submittedName>
</protein>
<dbReference type="Gramene" id="OE9A063535T1">
    <property type="protein sequence ID" value="OE9A063535C1"/>
    <property type="gene ID" value="OE9A063535"/>
</dbReference>
<keyword evidence="3" id="KW-1185">Reference proteome</keyword>
<keyword evidence="1" id="KW-1133">Transmembrane helix</keyword>
<gene>
    <name evidence="2" type="ORF">OLEA9_A063535</name>
</gene>